<dbReference type="Proteomes" id="UP000654075">
    <property type="component" value="Unassembled WGS sequence"/>
</dbReference>
<gene>
    <name evidence="1" type="ORF">PGLA1383_LOCUS31482</name>
</gene>
<comment type="caution">
    <text evidence="1">The sequence shown here is derived from an EMBL/GenBank/DDBJ whole genome shotgun (WGS) entry which is preliminary data.</text>
</comment>
<organism evidence="1 2">
    <name type="scientific">Polarella glacialis</name>
    <name type="common">Dinoflagellate</name>
    <dbReference type="NCBI Taxonomy" id="89957"/>
    <lineage>
        <taxon>Eukaryota</taxon>
        <taxon>Sar</taxon>
        <taxon>Alveolata</taxon>
        <taxon>Dinophyceae</taxon>
        <taxon>Suessiales</taxon>
        <taxon>Suessiaceae</taxon>
        <taxon>Polarella</taxon>
    </lineage>
</organism>
<proteinExistence type="predicted"/>
<sequence length="165" mass="18479">MSRKLRQLRIIFLRALAEFAPRSEGAGRNLSVLTRGRFKACIPAVAPEVCVNLTAAVFTMARPVSDLAVFIYFMGRPTVCTVDIAGLPLPSRSLRGMFRKGHTLRALPLLAWPPLFPVCLEWVNIATDAGTILKPVEQVAREGFGAEQWWEMEFVEECSTKWRMA</sequence>
<evidence type="ECO:0000313" key="2">
    <source>
        <dbReference type="Proteomes" id="UP000654075"/>
    </source>
</evidence>
<dbReference type="EMBL" id="CAJNNV010025301">
    <property type="protein sequence ID" value="CAE8613736.1"/>
    <property type="molecule type" value="Genomic_DNA"/>
</dbReference>
<protein>
    <submittedName>
        <fullName evidence="1">Uncharacterized protein</fullName>
    </submittedName>
</protein>
<accession>A0A813FH15</accession>
<reference evidence="1" key="1">
    <citation type="submission" date="2021-02" db="EMBL/GenBank/DDBJ databases">
        <authorList>
            <person name="Dougan E. K."/>
            <person name="Rhodes N."/>
            <person name="Thang M."/>
            <person name="Chan C."/>
        </authorList>
    </citation>
    <scope>NUCLEOTIDE SEQUENCE</scope>
</reference>
<evidence type="ECO:0000313" key="1">
    <source>
        <dbReference type="EMBL" id="CAE8613736.1"/>
    </source>
</evidence>
<name>A0A813FH15_POLGL</name>
<keyword evidence="2" id="KW-1185">Reference proteome</keyword>
<dbReference type="AlphaFoldDB" id="A0A813FH15"/>